<dbReference type="Proteomes" id="UP000274922">
    <property type="component" value="Unassembled WGS sequence"/>
</dbReference>
<evidence type="ECO:0000256" key="2">
    <source>
        <dbReference type="ARBA" id="ARBA00022692"/>
    </source>
</evidence>
<keyword evidence="2 5" id="KW-0812">Transmembrane</keyword>
<name>A0A4P9X952_9FUNG</name>
<evidence type="ECO:0000256" key="3">
    <source>
        <dbReference type="ARBA" id="ARBA00022989"/>
    </source>
</evidence>
<comment type="similarity">
    <text evidence="5">Belongs to the PRA1 family.</text>
</comment>
<feature type="transmembrane region" description="Helical" evidence="5">
    <location>
        <begin position="168"/>
        <end position="187"/>
    </location>
</feature>
<dbReference type="GO" id="GO:0016020">
    <property type="term" value="C:membrane"/>
    <property type="evidence" value="ECO:0007669"/>
    <property type="project" value="UniProtKB-SubCell"/>
</dbReference>
<feature type="transmembrane region" description="Helical" evidence="5">
    <location>
        <begin position="144"/>
        <end position="162"/>
    </location>
</feature>
<dbReference type="EMBL" id="ML014160">
    <property type="protein sequence ID" value="RKP01818.1"/>
    <property type="molecule type" value="Genomic_DNA"/>
</dbReference>
<keyword evidence="7" id="KW-1185">Reference proteome</keyword>
<gene>
    <name evidence="6" type="ORF">CXG81DRAFT_25522</name>
</gene>
<evidence type="ECO:0000313" key="7">
    <source>
        <dbReference type="Proteomes" id="UP000274922"/>
    </source>
</evidence>
<evidence type="ECO:0000256" key="5">
    <source>
        <dbReference type="RuleBase" id="RU363107"/>
    </source>
</evidence>
<evidence type="ECO:0000256" key="1">
    <source>
        <dbReference type="ARBA" id="ARBA00004141"/>
    </source>
</evidence>
<proteinExistence type="inferred from homology"/>
<sequence length="204" mass="22149">MAHATRRTTTASTTASLRSEVHDDQASIAHVGSRHLKHHVHSVARRLQPWITFFDTAQLSQPAGLAHIRSGGDLSTGLLQLHARVRANLAGFHANYIACAMLNLALGCYMSRPLFWACAIGLASLALIDGYVKDPLDISPTQRIPKVYLLFSTVAVWAVALYTFARTAAFWTLLLSTLGILGHALAVRPRHCPNLVSLLALGSH</sequence>
<dbReference type="InterPro" id="IPR004895">
    <property type="entry name" value="Prenylated_rab_accept_PRA1"/>
</dbReference>
<comment type="subcellular location">
    <subcellularLocation>
        <location evidence="1 5">Membrane</location>
        <topology evidence="1 5">Multi-pass membrane protein</topology>
    </subcellularLocation>
</comment>
<dbReference type="Pfam" id="PF03208">
    <property type="entry name" value="PRA1"/>
    <property type="match status" value="1"/>
</dbReference>
<reference evidence="7" key="1">
    <citation type="journal article" date="2018" name="Nat. Microbiol.">
        <title>Leveraging single-cell genomics to expand the fungal tree of life.</title>
        <authorList>
            <person name="Ahrendt S.R."/>
            <person name="Quandt C.A."/>
            <person name="Ciobanu D."/>
            <person name="Clum A."/>
            <person name="Salamov A."/>
            <person name="Andreopoulos B."/>
            <person name="Cheng J.F."/>
            <person name="Woyke T."/>
            <person name="Pelin A."/>
            <person name="Henrissat B."/>
            <person name="Reynolds N.K."/>
            <person name="Benny G.L."/>
            <person name="Smith M.E."/>
            <person name="James T.Y."/>
            <person name="Grigoriev I.V."/>
        </authorList>
    </citation>
    <scope>NUCLEOTIDE SEQUENCE [LARGE SCALE GENOMIC DNA]</scope>
    <source>
        <strain evidence="7">ATCC 52028</strain>
    </source>
</reference>
<keyword evidence="3 5" id="KW-1133">Transmembrane helix</keyword>
<evidence type="ECO:0000313" key="6">
    <source>
        <dbReference type="EMBL" id="RKP01818.1"/>
    </source>
</evidence>
<feature type="transmembrane region" description="Helical" evidence="5">
    <location>
        <begin position="113"/>
        <end position="132"/>
    </location>
</feature>
<protein>
    <recommendedName>
        <fullName evidence="5">PRA1 family protein</fullName>
    </recommendedName>
</protein>
<organism evidence="6 7">
    <name type="scientific">Caulochytrium protostelioides</name>
    <dbReference type="NCBI Taxonomy" id="1555241"/>
    <lineage>
        <taxon>Eukaryota</taxon>
        <taxon>Fungi</taxon>
        <taxon>Fungi incertae sedis</taxon>
        <taxon>Chytridiomycota</taxon>
        <taxon>Chytridiomycota incertae sedis</taxon>
        <taxon>Chytridiomycetes</taxon>
        <taxon>Caulochytriales</taxon>
        <taxon>Caulochytriaceae</taxon>
        <taxon>Caulochytrium</taxon>
    </lineage>
</organism>
<accession>A0A4P9X952</accession>
<evidence type="ECO:0000256" key="4">
    <source>
        <dbReference type="ARBA" id="ARBA00023136"/>
    </source>
</evidence>
<keyword evidence="4 5" id="KW-0472">Membrane</keyword>
<dbReference type="AlphaFoldDB" id="A0A4P9X952"/>